<dbReference type="RefSeq" id="WP_179598241.1">
    <property type="nucleotide sequence ID" value="NZ_CP060201.1"/>
</dbReference>
<dbReference type="EMBL" id="CP060201">
    <property type="protein sequence ID" value="QNH79626.1"/>
    <property type="molecule type" value="Genomic_DNA"/>
</dbReference>
<organism evidence="1 2">
    <name type="scientific">Pseudomonas protegens</name>
    <dbReference type="NCBI Taxonomy" id="380021"/>
    <lineage>
        <taxon>Bacteria</taxon>
        <taxon>Pseudomonadati</taxon>
        <taxon>Pseudomonadota</taxon>
        <taxon>Gammaproteobacteria</taxon>
        <taxon>Pseudomonadales</taxon>
        <taxon>Pseudomonadaceae</taxon>
        <taxon>Pseudomonas</taxon>
    </lineage>
</organism>
<evidence type="ECO:0000313" key="1">
    <source>
        <dbReference type="EMBL" id="QNH79626.1"/>
    </source>
</evidence>
<evidence type="ECO:0000313" key="2">
    <source>
        <dbReference type="Proteomes" id="UP000515277"/>
    </source>
</evidence>
<accession>A0A7G8YDV9</accession>
<protein>
    <recommendedName>
        <fullName evidence="3">TIGR02646 family protein</fullName>
    </recommendedName>
</protein>
<dbReference type="AlphaFoldDB" id="A0A7G8YDV9"/>
<gene>
    <name evidence="1" type="ORF">GGI48_10825</name>
</gene>
<reference evidence="2" key="1">
    <citation type="journal article" date="2020" name="Microbiol. Resour. Announc.">
        <title>Complete genome sequences of four natural Pseudomonas isolates that catabolize a wide range of aromatic compounds relevant to lignin valorization.</title>
        <authorList>
            <person name="Hatmaker E.A."/>
            <person name="Presley G."/>
            <person name="Cannon O."/>
            <person name="Guss A.M."/>
            <person name="Elkins J.G."/>
        </authorList>
    </citation>
    <scope>NUCLEOTIDE SEQUENCE [LARGE SCALE GENOMIC DNA]</scope>
    <source>
        <strain evidence="2">H1F5C</strain>
    </source>
</reference>
<proteinExistence type="predicted"/>
<evidence type="ECO:0008006" key="3">
    <source>
        <dbReference type="Google" id="ProtNLM"/>
    </source>
</evidence>
<name>A0A7G8YDV9_9PSED</name>
<sequence length="324" mass="36761">MISIDRSTVAEPLSLASPNGRGAKERLRAIKHFAALATKPAVAKAKATKKKGKITKAKIPEKFNFAAYRSKDVKEALDKLFHDKCAYCESSYRAVMSAQVEHFRPKGRVVEDSSHKGYWWLASTWTNLLPSCSHCNISEYHEIHKLTVEQPYQQKTQSGKYKLGKYDHFPIGGQRAVAEGDDLDLEDAYLIDPTRRNPNDHLDWIVEGGLSLIAPNRVGNAWDPYGLHTYQIFGLNRKKLVETRTSLMLEVTNQLLKARNKLMDAATKKPGELFDYLYNDAMDIFKDLDKLKAPSMPYSAMVKKLLDKERTEIIAAFTALARRR</sequence>
<dbReference type="Gene3D" id="1.10.30.50">
    <property type="match status" value="1"/>
</dbReference>
<dbReference type="Proteomes" id="UP000515277">
    <property type="component" value="Chromosome"/>
</dbReference>